<evidence type="ECO:0000256" key="1">
    <source>
        <dbReference type="ARBA" id="ARBA00023002"/>
    </source>
</evidence>
<dbReference type="AlphaFoldDB" id="A0AAN6S032"/>
<sequence>MSTFKPNADLEVPRGSTILVTGVSGMIAIHGVSAAIHCASIVDFSGRIDEVVAPTVKGTTNILEAALANRDTVRSVDPRPGVRFHIGRDTWNEDAVDLVVRNTPPPAQQAGMGFQWGYAVYVASKIEAERAAWRFVEEQKRKGKKQTLPFRVNVTNPAMNWGKVMGSMGISGGQVLSVLDGKVPPIPSVYIADTIDDERIHIATAIDSTVANERIFVCDEPFNWRLVIEAMQKVLPDAELPPTDPEEPLDISTVDNALGAALLRKWWGQPGYKGLEQTVRETLEMCLEKRNGEYKRRAVTVE</sequence>
<dbReference type="Gene3D" id="3.40.50.720">
    <property type="entry name" value="NAD(P)-binding Rossmann-like Domain"/>
    <property type="match status" value="1"/>
</dbReference>
<proteinExistence type="inferred from homology"/>
<keyword evidence="4" id="KW-1185">Reference proteome</keyword>
<dbReference type="PANTHER" id="PTHR10366:SF562">
    <property type="entry name" value="ALDEHYDE REDUCTASE II (AFU_ORTHOLOGUE AFUA_1G11360)"/>
    <property type="match status" value="1"/>
</dbReference>
<protein>
    <submittedName>
        <fullName evidence="3">NAD(P)-binding protein</fullName>
    </submittedName>
</protein>
<reference evidence="4" key="1">
    <citation type="journal article" date="2023" name="Mol. Phylogenet. Evol.">
        <title>Genome-scale phylogeny and comparative genomics of the fungal order Sordariales.</title>
        <authorList>
            <person name="Hensen N."/>
            <person name="Bonometti L."/>
            <person name="Westerberg I."/>
            <person name="Brannstrom I.O."/>
            <person name="Guillou S."/>
            <person name="Cros-Aarteil S."/>
            <person name="Calhoun S."/>
            <person name="Haridas S."/>
            <person name="Kuo A."/>
            <person name="Mondo S."/>
            <person name="Pangilinan J."/>
            <person name="Riley R."/>
            <person name="LaButti K."/>
            <person name="Andreopoulos B."/>
            <person name="Lipzen A."/>
            <person name="Chen C."/>
            <person name="Yan M."/>
            <person name="Daum C."/>
            <person name="Ng V."/>
            <person name="Clum A."/>
            <person name="Steindorff A."/>
            <person name="Ohm R.A."/>
            <person name="Martin F."/>
            <person name="Silar P."/>
            <person name="Natvig D.O."/>
            <person name="Lalanne C."/>
            <person name="Gautier V."/>
            <person name="Ament-Velasquez S.L."/>
            <person name="Kruys A."/>
            <person name="Hutchinson M.I."/>
            <person name="Powell A.J."/>
            <person name="Barry K."/>
            <person name="Miller A.N."/>
            <person name="Grigoriev I.V."/>
            <person name="Debuchy R."/>
            <person name="Gladieux P."/>
            <person name="Hiltunen Thoren M."/>
            <person name="Johannesson H."/>
        </authorList>
    </citation>
    <scope>NUCLEOTIDE SEQUENCE [LARGE SCALE GENOMIC DNA]</scope>
    <source>
        <strain evidence="4">CBS 340.73</strain>
    </source>
</reference>
<dbReference type="InterPro" id="IPR050425">
    <property type="entry name" value="NAD(P)_dehydrat-like"/>
</dbReference>
<evidence type="ECO:0000313" key="4">
    <source>
        <dbReference type="Proteomes" id="UP001303473"/>
    </source>
</evidence>
<dbReference type="PANTHER" id="PTHR10366">
    <property type="entry name" value="NAD DEPENDENT EPIMERASE/DEHYDRATASE"/>
    <property type="match status" value="1"/>
</dbReference>
<keyword evidence="1" id="KW-0560">Oxidoreductase</keyword>
<evidence type="ECO:0000256" key="2">
    <source>
        <dbReference type="ARBA" id="ARBA00023445"/>
    </source>
</evidence>
<name>A0AAN6S032_9PEZI</name>
<organism evidence="3 4">
    <name type="scientific">Diplogelasinospora grovesii</name>
    <dbReference type="NCBI Taxonomy" id="303347"/>
    <lineage>
        <taxon>Eukaryota</taxon>
        <taxon>Fungi</taxon>
        <taxon>Dikarya</taxon>
        <taxon>Ascomycota</taxon>
        <taxon>Pezizomycotina</taxon>
        <taxon>Sordariomycetes</taxon>
        <taxon>Sordariomycetidae</taxon>
        <taxon>Sordariales</taxon>
        <taxon>Diplogelasinosporaceae</taxon>
        <taxon>Diplogelasinospora</taxon>
    </lineage>
</organism>
<dbReference type="Proteomes" id="UP001303473">
    <property type="component" value="Unassembled WGS sequence"/>
</dbReference>
<gene>
    <name evidence="3" type="ORF">QBC46DRAFT_367975</name>
</gene>
<dbReference type="EMBL" id="MU853958">
    <property type="protein sequence ID" value="KAK3934821.1"/>
    <property type="molecule type" value="Genomic_DNA"/>
</dbReference>
<comment type="caution">
    <text evidence="3">The sequence shown here is derived from an EMBL/GenBank/DDBJ whole genome shotgun (WGS) entry which is preliminary data.</text>
</comment>
<evidence type="ECO:0000313" key="3">
    <source>
        <dbReference type="EMBL" id="KAK3934821.1"/>
    </source>
</evidence>
<dbReference type="GO" id="GO:0016616">
    <property type="term" value="F:oxidoreductase activity, acting on the CH-OH group of donors, NAD or NADP as acceptor"/>
    <property type="evidence" value="ECO:0007669"/>
    <property type="project" value="TreeGrafter"/>
</dbReference>
<dbReference type="SUPFAM" id="SSF51735">
    <property type="entry name" value="NAD(P)-binding Rossmann-fold domains"/>
    <property type="match status" value="1"/>
</dbReference>
<comment type="similarity">
    <text evidence="2">Belongs to the NAD(P)-dependent epimerase/dehydratase family. Dihydroflavonol-4-reductase subfamily.</text>
</comment>
<dbReference type="InterPro" id="IPR036291">
    <property type="entry name" value="NAD(P)-bd_dom_sf"/>
</dbReference>
<accession>A0AAN6S032</accession>